<keyword evidence="8 13" id="KW-0326">Glycosidase</keyword>
<dbReference type="InParanoid" id="A0A165IVQ3"/>
<feature type="active site" evidence="11">
    <location>
        <position position="300"/>
    </location>
</feature>
<evidence type="ECO:0000256" key="3">
    <source>
        <dbReference type="ARBA" id="ARBA00007658"/>
    </source>
</evidence>
<feature type="active site" description="Proton donor" evidence="11">
    <location>
        <position position="150"/>
    </location>
</feature>
<accession>A0A165IVQ3</accession>
<organism evidence="15 16">
    <name type="scientific">Xylona heveae (strain CBS 132557 / TC161)</name>
    <dbReference type="NCBI Taxonomy" id="1328760"/>
    <lineage>
        <taxon>Eukaryota</taxon>
        <taxon>Fungi</taxon>
        <taxon>Dikarya</taxon>
        <taxon>Ascomycota</taxon>
        <taxon>Pezizomycotina</taxon>
        <taxon>Xylonomycetes</taxon>
        <taxon>Xylonales</taxon>
        <taxon>Xylonaceae</taxon>
        <taxon>Xylona</taxon>
    </lineage>
</organism>
<dbReference type="InterPro" id="IPR001382">
    <property type="entry name" value="Glyco_hydro_47"/>
</dbReference>
<reference evidence="15 16" key="1">
    <citation type="journal article" date="2016" name="Fungal Biol.">
        <title>The genome of Xylona heveae provides a window into fungal endophytism.</title>
        <authorList>
            <person name="Gazis R."/>
            <person name="Kuo A."/>
            <person name="Riley R."/>
            <person name="LaButti K."/>
            <person name="Lipzen A."/>
            <person name="Lin J."/>
            <person name="Amirebrahimi M."/>
            <person name="Hesse C.N."/>
            <person name="Spatafora J.W."/>
            <person name="Henrissat B."/>
            <person name="Hainaut M."/>
            <person name="Grigoriev I.V."/>
            <person name="Hibbett D.S."/>
        </authorList>
    </citation>
    <scope>NUCLEOTIDE SEQUENCE [LARGE SCALE GENOMIC DNA]</scope>
    <source>
        <strain evidence="15 16">TC161</strain>
    </source>
</reference>
<comment type="catalytic activity">
    <reaction evidence="10">
        <text>N(4)-(alpha-D-Man-(1-&gt;2)-alpha-D-Man-(1-&gt;2)-alpha-D-Man-(1-&gt;3)-[alpha-D-Man-(1-&gt;2)-alpha-D-Man-(1-&gt;3)-[alpha-D-Man-(1-&gt;2)-alpha-D-Man-(1-&gt;6)]-alpha-D-Man-(1-&gt;6)]-beta-D-Man-(1-&gt;4)-beta-D-GlcNAc-(1-&gt;4)-beta-D-GlcNAc)-L-asparaginyl-[protein] (N-glucan mannose isomer 9A1,2,3B1,2,3) + 4 H2O = N(4)-(alpha-D-Man-(1-&gt;3)-[alpha-D-Man-(1-&gt;3)-[alpha-D-Man-(1-&gt;6)]-alpha-D-Man-(1-&gt;6)]-beta-D-Man-(1-&gt;4)-beta-D-GlcNAc-(1-&gt;4)-beta-D-GlcNAc)-L-asparaginyl-[protein] (N-glucan mannose isomer 5A1,2) + 4 beta-D-mannose</text>
        <dbReference type="Rhea" id="RHEA:56008"/>
        <dbReference type="Rhea" id="RHEA-COMP:14356"/>
        <dbReference type="Rhea" id="RHEA-COMP:14367"/>
        <dbReference type="ChEBI" id="CHEBI:15377"/>
        <dbReference type="ChEBI" id="CHEBI:28563"/>
        <dbReference type="ChEBI" id="CHEBI:59087"/>
        <dbReference type="ChEBI" id="CHEBI:139493"/>
        <dbReference type="EC" id="3.2.1.113"/>
    </reaction>
</comment>
<dbReference type="AlphaFoldDB" id="A0A165IVQ3"/>
<sequence length="556" mass="62905">MISGLRLASYRLIGLAFGSVILLYLLFRHVDINRGDLHFYGLGNNGPRKVQYAAFEDSGVDFADVKRAEEVLGVMKETFWKYRSKAWGHDDIKPISGKPRETRNGWGAFIVDSSTTVAVMGLSAELELEIDHIIEKIDFDKARGLVDPFETTIRYLGGMISLIELIDGGVAPDTPRKKRDRLLDKAKALARKLGPAYDTPSGLPWPRIDFENDSPGAAPKYVIEGHPAVAPARAGTNYLENRVLSRLTGDPVYTLNATKAWGPMVWPKDPEELPGIIDAPIDIITGKAAGHDRTWDSGHDSYYEYLIKAYIMAPNEPYAATYRDRWIQAVDSLRKHLISRSAAPGGGKGHLFLGKNKDGVYENEMSHLAHFVPGNLLLGGKYLDRKDIVELGLELLEGCHHTYTVTPTKVGPEKFSWIPEERSKQNASETMETEIHRKQWEQYGFWANEPTYKLRPEYVESVFYAWRLTGDPKYREWNWEAFTAIRDHCHAAHGYSDLRDVMNATAPQGDNSESFWTAETLKYLYLTFVDPSHMNLDEWVFTTEAHPVRISTPEIR</sequence>
<keyword evidence="7" id="KW-0325">Glycoprotein</keyword>
<dbReference type="PRINTS" id="PR00747">
    <property type="entry name" value="GLYHDRLASE47"/>
</dbReference>
<evidence type="ECO:0000256" key="2">
    <source>
        <dbReference type="ARBA" id="ARBA00004922"/>
    </source>
</evidence>
<dbReference type="OrthoDB" id="8118055at2759"/>
<dbReference type="RefSeq" id="XP_018191003.1">
    <property type="nucleotide sequence ID" value="XM_018330839.1"/>
</dbReference>
<feature type="active site" description="Proton donor" evidence="11">
    <location>
        <position position="413"/>
    </location>
</feature>
<feature type="transmembrane region" description="Helical" evidence="14">
    <location>
        <begin position="7"/>
        <end position="27"/>
    </location>
</feature>
<keyword evidence="14" id="KW-0812">Transmembrane</keyword>
<keyword evidence="16" id="KW-1185">Reference proteome</keyword>
<dbReference type="UniPathway" id="UPA00378"/>
<comment type="pathway">
    <text evidence="2">Protein modification; protein glycosylation.</text>
</comment>
<keyword evidence="6" id="KW-1015">Disulfide bond</keyword>
<keyword evidence="14" id="KW-1133">Transmembrane helix</keyword>
<evidence type="ECO:0000256" key="9">
    <source>
        <dbReference type="ARBA" id="ARBA00047669"/>
    </source>
</evidence>
<dbReference type="InterPro" id="IPR036026">
    <property type="entry name" value="Seven-hairpin_glycosidases"/>
</dbReference>
<dbReference type="Gene3D" id="1.50.10.10">
    <property type="match status" value="1"/>
</dbReference>
<evidence type="ECO:0000256" key="4">
    <source>
        <dbReference type="ARBA" id="ARBA00022729"/>
    </source>
</evidence>
<dbReference type="InterPro" id="IPR012341">
    <property type="entry name" value="6hp_glycosidase-like_sf"/>
</dbReference>
<evidence type="ECO:0000256" key="12">
    <source>
        <dbReference type="PIRSR" id="PIRSR601382-2"/>
    </source>
</evidence>
<dbReference type="GeneID" id="28895976"/>
<keyword evidence="12" id="KW-0106">Calcium</keyword>
<evidence type="ECO:0000256" key="8">
    <source>
        <dbReference type="ARBA" id="ARBA00023295"/>
    </source>
</evidence>
<comment type="similarity">
    <text evidence="3 13">Belongs to the glycosyl hydrolase 47 family.</text>
</comment>
<dbReference type="PANTHER" id="PTHR11742">
    <property type="entry name" value="MANNOSYL-OLIGOSACCHARIDE ALPHA-1,2-MANNOSIDASE-RELATED"/>
    <property type="match status" value="1"/>
</dbReference>
<proteinExistence type="inferred from homology"/>
<dbReference type="Proteomes" id="UP000076632">
    <property type="component" value="Unassembled WGS sequence"/>
</dbReference>
<dbReference type="SUPFAM" id="SSF48225">
    <property type="entry name" value="Seven-hairpin glycosidases"/>
    <property type="match status" value="1"/>
</dbReference>
<keyword evidence="14" id="KW-0472">Membrane</keyword>
<evidence type="ECO:0000313" key="15">
    <source>
        <dbReference type="EMBL" id="KZF25448.1"/>
    </source>
</evidence>
<dbReference type="GO" id="GO:0005783">
    <property type="term" value="C:endoplasmic reticulum"/>
    <property type="evidence" value="ECO:0007669"/>
    <property type="project" value="TreeGrafter"/>
</dbReference>
<name>A0A165IVQ3_XYLHT</name>
<dbReference type="GO" id="GO:0036503">
    <property type="term" value="P:ERAD pathway"/>
    <property type="evidence" value="ECO:0007669"/>
    <property type="project" value="UniProtKB-ARBA"/>
</dbReference>
<dbReference type="Pfam" id="PF01532">
    <property type="entry name" value="Glyco_hydro_47"/>
    <property type="match status" value="1"/>
</dbReference>
<dbReference type="EC" id="3.2.1.-" evidence="13"/>
<dbReference type="PANTHER" id="PTHR11742:SF101">
    <property type="entry name" value="MANNOSYL-OLIGOSACCHARIDE ALPHA-1,2-MANNOSIDASE 1B"/>
    <property type="match status" value="1"/>
</dbReference>
<evidence type="ECO:0000313" key="16">
    <source>
        <dbReference type="Proteomes" id="UP000076632"/>
    </source>
</evidence>
<evidence type="ECO:0000256" key="5">
    <source>
        <dbReference type="ARBA" id="ARBA00022801"/>
    </source>
</evidence>
<protein>
    <recommendedName>
        <fullName evidence="13">alpha-1,2-Mannosidase</fullName>
        <ecNumber evidence="13">3.2.1.-</ecNumber>
    </recommendedName>
</protein>
<evidence type="ECO:0000256" key="13">
    <source>
        <dbReference type="RuleBase" id="RU361193"/>
    </source>
</evidence>
<keyword evidence="4" id="KW-0732">Signal</keyword>
<evidence type="ECO:0000256" key="6">
    <source>
        <dbReference type="ARBA" id="ARBA00023157"/>
    </source>
</evidence>
<evidence type="ECO:0000256" key="10">
    <source>
        <dbReference type="ARBA" id="ARBA00048605"/>
    </source>
</evidence>
<comment type="catalytic activity">
    <reaction evidence="9">
        <text>N(4)-(alpha-D-Man-(1-&gt;2)-alpha-D-Man-(1-&gt;2)-alpha-D-Man-(1-&gt;3)-[alpha-D-Man-(1-&gt;3)-[alpha-D-Man-(1-&gt;2)-alpha-D-Man-(1-&gt;6)]-alpha-D-Man-(1-&gt;6)]-beta-D-Man-(1-&gt;4)-beta-D-GlcNAc-(1-&gt;4)-beta-D-GlcNAc)-L-asparaginyl-[protein] (N-glucan mannose isomer 8A1,2,3B1,3) + 3 H2O = N(4)-(alpha-D-Man-(1-&gt;3)-[alpha-D-Man-(1-&gt;3)-[alpha-D-Man-(1-&gt;6)]-alpha-D-Man-(1-&gt;6)]-beta-D-Man-(1-&gt;4)-beta-D-GlcNAc-(1-&gt;4)-beta-D-GlcNAc)-L-asparaginyl-[protein] (N-glucan mannose isomer 5A1,2) + 3 beta-D-mannose</text>
        <dbReference type="Rhea" id="RHEA:56028"/>
        <dbReference type="Rhea" id="RHEA-COMP:14358"/>
        <dbReference type="Rhea" id="RHEA-COMP:14367"/>
        <dbReference type="ChEBI" id="CHEBI:15377"/>
        <dbReference type="ChEBI" id="CHEBI:28563"/>
        <dbReference type="ChEBI" id="CHEBI:59087"/>
        <dbReference type="ChEBI" id="CHEBI:60628"/>
        <dbReference type="EC" id="3.2.1.113"/>
    </reaction>
</comment>
<dbReference type="EMBL" id="KV407455">
    <property type="protein sequence ID" value="KZF25448.1"/>
    <property type="molecule type" value="Genomic_DNA"/>
</dbReference>
<dbReference type="GO" id="GO:0005509">
    <property type="term" value="F:calcium ion binding"/>
    <property type="evidence" value="ECO:0007669"/>
    <property type="project" value="InterPro"/>
</dbReference>
<dbReference type="InterPro" id="IPR050749">
    <property type="entry name" value="Glycosyl_Hydrolase_47"/>
</dbReference>
<evidence type="ECO:0000256" key="14">
    <source>
        <dbReference type="SAM" id="Phobius"/>
    </source>
</evidence>
<dbReference type="STRING" id="1328760.A0A165IVQ3"/>
<dbReference type="GO" id="GO:0004571">
    <property type="term" value="F:mannosyl-oligosaccharide 1,2-alpha-mannosidase activity"/>
    <property type="evidence" value="ECO:0007669"/>
    <property type="project" value="UniProtKB-EC"/>
</dbReference>
<evidence type="ECO:0000256" key="7">
    <source>
        <dbReference type="ARBA" id="ARBA00023180"/>
    </source>
</evidence>
<keyword evidence="5 13" id="KW-0378">Hydrolase</keyword>
<dbReference type="OMA" id="LLEGCHH"/>
<gene>
    <name evidence="15" type="ORF">L228DRAFT_236545</name>
</gene>
<comment type="cofactor">
    <cofactor evidence="1 12">
        <name>Ca(2+)</name>
        <dbReference type="ChEBI" id="CHEBI:29108"/>
    </cofactor>
</comment>
<evidence type="ECO:0000256" key="1">
    <source>
        <dbReference type="ARBA" id="ARBA00001913"/>
    </source>
</evidence>
<keyword evidence="12" id="KW-0479">Metal-binding</keyword>
<dbReference type="GO" id="GO:0016020">
    <property type="term" value="C:membrane"/>
    <property type="evidence" value="ECO:0007669"/>
    <property type="project" value="InterPro"/>
</dbReference>
<dbReference type="GO" id="GO:0005975">
    <property type="term" value="P:carbohydrate metabolic process"/>
    <property type="evidence" value="ECO:0007669"/>
    <property type="project" value="InterPro"/>
</dbReference>
<feature type="binding site" evidence="12">
    <location>
        <position position="543"/>
    </location>
    <ligand>
        <name>Ca(2+)</name>
        <dbReference type="ChEBI" id="CHEBI:29108"/>
    </ligand>
</feature>
<feature type="active site" evidence="11">
    <location>
        <position position="457"/>
    </location>
</feature>
<evidence type="ECO:0000256" key="11">
    <source>
        <dbReference type="PIRSR" id="PIRSR601382-1"/>
    </source>
</evidence>